<organism evidence="1 2">
    <name type="scientific">Pomacea canaliculata</name>
    <name type="common">Golden apple snail</name>
    <dbReference type="NCBI Taxonomy" id="400727"/>
    <lineage>
        <taxon>Eukaryota</taxon>
        <taxon>Metazoa</taxon>
        <taxon>Spiralia</taxon>
        <taxon>Lophotrochozoa</taxon>
        <taxon>Mollusca</taxon>
        <taxon>Gastropoda</taxon>
        <taxon>Caenogastropoda</taxon>
        <taxon>Architaenioglossa</taxon>
        <taxon>Ampullarioidea</taxon>
        <taxon>Ampullariidae</taxon>
        <taxon>Pomacea</taxon>
    </lineage>
</organism>
<reference evidence="1 2" key="1">
    <citation type="submission" date="2018-04" db="EMBL/GenBank/DDBJ databases">
        <title>The genome of golden apple snail Pomacea canaliculata provides insight into stress tolerance and invasive adaptation.</title>
        <authorList>
            <person name="Liu C."/>
            <person name="Liu B."/>
            <person name="Ren Y."/>
            <person name="Zhang Y."/>
            <person name="Wang H."/>
            <person name="Li S."/>
            <person name="Jiang F."/>
            <person name="Yin L."/>
            <person name="Zhang G."/>
            <person name="Qian W."/>
            <person name="Fan W."/>
        </authorList>
    </citation>
    <scope>NUCLEOTIDE SEQUENCE [LARGE SCALE GENOMIC DNA]</scope>
    <source>
        <strain evidence="1">SZHN2017</strain>
        <tissue evidence="1">Muscle</tissue>
    </source>
</reference>
<gene>
    <name evidence="1" type="ORF">C0Q70_12233</name>
</gene>
<dbReference type="AlphaFoldDB" id="A0A2T7P0Z1"/>
<dbReference type="EMBL" id="PZQS01000007">
    <property type="protein sequence ID" value="PVD27083.1"/>
    <property type="molecule type" value="Genomic_DNA"/>
</dbReference>
<keyword evidence="2" id="KW-1185">Reference proteome</keyword>
<name>A0A2T7P0Z1_POMCA</name>
<accession>A0A2T7P0Z1</accession>
<evidence type="ECO:0000313" key="2">
    <source>
        <dbReference type="Proteomes" id="UP000245119"/>
    </source>
</evidence>
<evidence type="ECO:0000313" key="1">
    <source>
        <dbReference type="EMBL" id="PVD27083.1"/>
    </source>
</evidence>
<sequence length="85" mass="9360">MLLGCVTTLVSPAWEEIGCLDTSSVSTFERWARLSKGHGADTKHKSAKPSLDIKKFSREALNNLANPFVENRPVVLDRCSSLINT</sequence>
<protein>
    <submittedName>
        <fullName evidence="1">Uncharacterized protein</fullName>
    </submittedName>
</protein>
<proteinExistence type="predicted"/>
<comment type="caution">
    <text evidence="1">The sequence shown here is derived from an EMBL/GenBank/DDBJ whole genome shotgun (WGS) entry which is preliminary data.</text>
</comment>
<dbReference type="Proteomes" id="UP000245119">
    <property type="component" value="Linkage Group LG7"/>
</dbReference>